<gene>
    <name evidence="1" type="ORF">ZEAMMB73_Zm00001d010621</name>
</gene>
<proteinExistence type="predicted"/>
<sequence>MMLPPLRKLRRRGARIPGRQDRLRQHAGRQAQRLLQAKAS</sequence>
<reference evidence="1" key="1">
    <citation type="submission" date="2015-12" db="EMBL/GenBank/DDBJ databases">
        <title>Update maize B73 reference genome by single molecule sequencing technologies.</title>
        <authorList>
            <consortium name="Maize Genome Sequencing Project"/>
            <person name="Ware D."/>
        </authorList>
    </citation>
    <scope>NUCLEOTIDE SEQUENCE</scope>
    <source>
        <tissue evidence="1">Seedling</tissue>
    </source>
</reference>
<dbReference type="EMBL" id="CM000784">
    <property type="protein sequence ID" value="AQK94485.1"/>
    <property type="molecule type" value="Genomic_DNA"/>
</dbReference>
<dbReference type="SMR" id="A0A1D6FSE8"/>
<accession>A0A1D6FSE8</accession>
<organism evidence="1">
    <name type="scientific">Zea mays</name>
    <name type="common">Maize</name>
    <dbReference type="NCBI Taxonomy" id="4577"/>
    <lineage>
        <taxon>Eukaryota</taxon>
        <taxon>Viridiplantae</taxon>
        <taxon>Streptophyta</taxon>
        <taxon>Embryophyta</taxon>
        <taxon>Tracheophyta</taxon>
        <taxon>Spermatophyta</taxon>
        <taxon>Magnoliopsida</taxon>
        <taxon>Liliopsida</taxon>
        <taxon>Poales</taxon>
        <taxon>Poaceae</taxon>
        <taxon>PACMAD clade</taxon>
        <taxon>Panicoideae</taxon>
        <taxon>Andropogonodae</taxon>
        <taxon>Andropogoneae</taxon>
        <taxon>Tripsacinae</taxon>
        <taxon>Zea</taxon>
    </lineage>
</organism>
<evidence type="ECO:0000313" key="1">
    <source>
        <dbReference type="EMBL" id="AQK94485.1"/>
    </source>
</evidence>
<name>A0A1D6FSE8_MAIZE</name>
<dbReference type="AlphaFoldDB" id="A0A1D6FSE8"/>
<dbReference type="InParanoid" id="A0A1D6FSE8"/>
<protein>
    <submittedName>
        <fullName evidence="1">Uncharacterized protein</fullName>
    </submittedName>
</protein>